<dbReference type="Pfam" id="PF00644">
    <property type="entry name" value="PARP"/>
    <property type="match status" value="1"/>
</dbReference>
<evidence type="ECO:0000256" key="4">
    <source>
        <dbReference type="ARBA" id="ARBA00023027"/>
    </source>
</evidence>
<keyword evidence="5" id="KW-0539">Nucleus</keyword>
<dbReference type="PANTHER" id="PTHR14453:SF67">
    <property type="entry name" value="POLY [ADP-RIBOSE] POLYMERASE"/>
    <property type="match status" value="1"/>
</dbReference>
<dbReference type="InterPro" id="IPR052056">
    <property type="entry name" value="Mono-ARTD/PARP"/>
</dbReference>
<proteinExistence type="predicted"/>
<dbReference type="GO" id="GO:0005737">
    <property type="term" value="C:cytoplasm"/>
    <property type="evidence" value="ECO:0007669"/>
    <property type="project" value="TreeGrafter"/>
</dbReference>
<evidence type="ECO:0000313" key="10">
    <source>
        <dbReference type="Proteomes" id="UP000663829"/>
    </source>
</evidence>
<dbReference type="Proteomes" id="UP000681722">
    <property type="component" value="Unassembled WGS sequence"/>
</dbReference>
<dbReference type="SUPFAM" id="SSF56399">
    <property type="entry name" value="ADP-ribosylation"/>
    <property type="match status" value="1"/>
</dbReference>
<evidence type="ECO:0000256" key="1">
    <source>
        <dbReference type="ARBA" id="ARBA00004123"/>
    </source>
</evidence>
<name>A0A815WTG1_9BILA</name>
<evidence type="ECO:0000259" key="7">
    <source>
        <dbReference type="PROSITE" id="PS51059"/>
    </source>
</evidence>
<feature type="non-terminal residue" evidence="8">
    <location>
        <position position="377"/>
    </location>
</feature>
<reference evidence="8" key="1">
    <citation type="submission" date="2021-02" db="EMBL/GenBank/DDBJ databases">
        <authorList>
            <person name="Nowell W R."/>
        </authorList>
    </citation>
    <scope>NUCLEOTIDE SEQUENCE</scope>
</reference>
<accession>A0A815WTG1</accession>
<dbReference type="GO" id="GO:0005634">
    <property type="term" value="C:nucleus"/>
    <property type="evidence" value="ECO:0007669"/>
    <property type="project" value="UniProtKB-SubCell"/>
</dbReference>
<keyword evidence="4 6" id="KW-0520">NAD</keyword>
<dbReference type="PANTHER" id="PTHR14453">
    <property type="entry name" value="PARP/ZINC FINGER CCCH TYPE DOMAIN CONTAINING PROTEIN"/>
    <property type="match status" value="1"/>
</dbReference>
<sequence>LTTIGCGKYGISARITAETMLNEAEEQLSRRRTQLIVSFVVLPEQQNVHDEFCKHLNLIKTKVVQLSNILPKQTALLSENMDIAQQMIKITLTTSNEVNIEKCRYAIEEMNKQNIQKSILTDKHEELKEWSQSTINKYYRYCIDLKVLSNCWLQINLTDENSIKLCIYFDKMHVIYPWNAIRSIRRKNVNETLPDNWEVSTTSLIQLNPLVAEYLQVLNHFDHTMINHYSQIIKIERIQNERWYKKYAAHREDFYQRYRKHHTNLEKLLFHGCLETSALQIIQDGFDRSHAGVNDVVYGWGVYFADSARYSHRYARPNDQNERHLFLARILVGKSTTGNQSMKLLPMGYDTTTNSDKSIFVVYHDAQSYADYLITYK</sequence>
<keyword evidence="2 6" id="KW-0328">Glycosyltransferase</keyword>
<dbReference type="EMBL" id="CAJOBC010092671">
    <property type="protein sequence ID" value="CAF4411060.1"/>
    <property type="molecule type" value="Genomic_DNA"/>
</dbReference>
<dbReference type="PROSITE" id="PS51059">
    <property type="entry name" value="PARP_CATALYTIC"/>
    <property type="match status" value="1"/>
</dbReference>
<gene>
    <name evidence="8" type="ORF">GPM918_LOCUS39154</name>
    <name evidence="9" type="ORF">SRO942_LOCUS40009</name>
</gene>
<dbReference type="GO" id="GO:0003950">
    <property type="term" value="F:NAD+ poly-ADP-ribosyltransferase activity"/>
    <property type="evidence" value="ECO:0007669"/>
    <property type="project" value="UniProtKB-UniRule"/>
</dbReference>
<dbReference type="EMBL" id="CAJNOQ010026999">
    <property type="protein sequence ID" value="CAF1550107.1"/>
    <property type="molecule type" value="Genomic_DNA"/>
</dbReference>
<organism evidence="8 10">
    <name type="scientific">Didymodactylos carnosus</name>
    <dbReference type="NCBI Taxonomy" id="1234261"/>
    <lineage>
        <taxon>Eukaryota</taxon>
        <taxon>Metazoa</taxon>
        <taxon>Spiralia</taxon>
        <taxon>Gnathifera</taxon>
        <taxon>Rotifera</taxon>
        <taxon>Eurotatoria</taxon>
        <taxon>Bdelloidea</taxon>
        <taxon>Philodinida</taxon>
        <taxon>Philodinidae</taxon>
        <taxon>Didymodactylos</taxon>
    </lineage>
</organism>
<dbReference type="GO" id="GO:0003714">
    <property type="term" value="F:transcription corepressor activity"/>
    <property type="evidence" value="ECO:0007669"/>
    <property type="project" value="TreeGrafter"/>
</dbReference>
<evidence type="ECO:0000256" key="6">
    <source>
        <dbReference type="RuleBase" id="RU362114"/>
    </source>
</evidence>
<dbReference type="Proteomes" id="UP000663829">
    <property type="component" value="Unassembled WGS sequence"/>
</dbReference>
<dbReference type="InterPro" id="IPR012317">
    <property type="entry name" value="Poly(ADP-ribose)pol_cat_dom"/>
</dbReference>
<keyword evidence="10" id="KW-1185">Reference proteome</keyword>
<comment type="caution">
    <text evidence="8">The sequence shown here is derived from an EMBL/GenBank/DDBJ whole genome shotgun (WGS) entry which is preliminary data.</text>
</comment>
<dbReference type="GO" id="GO:0010629">
    <property type="term" value="P:negative regulation of gene expression"/>
    <property type="evidence" value="ECO:0007669"/>
    <property type="project" value="TreeGrafter"/>
</dbReference>
<keyword evidence="3 6" id="KW-0808">Transferase</keyword>
<protein>
    <recommendedName>
        <fullName evidence="6">Poly [ADP-ribose] polymerase</fullName>
        <shortName evidence="6">PARP</shortName>
        <ecNumber evidence="6">2.4.2.-</ecNumber>
    </recommendedName>
</protein>
<evidence type="ECO:0000256" key="5">
    <source>
        <dbReference type="ARBA" id="ARBA00023242"/>
    </source>
</evidence>
<dbReference type="OrthoDB" id="6133115at2759"/>
<dbReference type="AlphaFoldDB" id="A0A815WTG1"/>
<dbReference type="Gene3D" id="3.90.228.10">
    <property type="match status" value="1"/>
</dbReference>
<evidence type="ECO:0000313" key="9">
    <source>
        <dbReference type="EMBL" id="CAF4411060.1"/>
    </source>
</evidence>
<evidence type="ECO:0000313" key="8">
    <source>
        <dbReference type="EMBL" id="CAF1550107.1"/>
    </source>
</evidence>
<comment type="subcellular location">
    <subcellularLocation>
        <location evidence="1">Nucleus</location>
    </subcellularLocation>
</comment>
<evidence type="ECO:0000256" key="3">
    <source>
        <dbReference type="ARBA" id="ARBA00022679"/>
    </source>
</evidence>
<dbReference type="EC" id="2.4.2.-" evidence="6"/>
<evidence type="ECO:0000256" key="2">
    <source>
        <dbReference type="ARBA" id="ARBA00022676"/>
    </source>
</evidence>
<feature type="domain" description="PARP catalytic" evidence="7">
    <location>
        <begin position="191"/>
        <end position="377"/>
    </location>
</feature>